<comment type="caution">
    <text evidence="4">The sequence shown here is derived from an EMBL/GenBank/DDBJ whole genome shotgun (WGS) entry which is preliminary data.</text>
</comment>
<proteinExistence type="predicted"/>
<reference evidence="4" key="1">
    <citation type="submission" date="2020-04" db="EMBL/GenBank/DDBJ databases">
        <title>Analysis of mating type loci in Filobasidium floriforme.</title>
        <authorList>
            <person name="Nowrousian M."/>
        </authorList>
    </citation>
    <scope>NUCLEOTIDE SEQUENCE</scope>
    <source>
        <strain evidence="4">CBS 6242</strain>
    </source>
</reference>
<gene>
    <name evidence="4" type="ORF">FFLO_04921</name>
</gene>
<feature type="chain" id="PRO_5035432452" evidence="3">
    <location>
        <begin position="30"/>
        <end position="151"/>
    </location>
</feature>
<evidence type="ECO:0000256" key="2">
    <source>
        <dbReference type="SAM" id="Phobius"/>
    </source>
</evidence>
<feature type="region of interest" description="Disordered" evidence="1">
    <location>
        <begin position="82"/>
        <end position="151"/>
    </location>
</feature>
<keyword evidence="5" id="KW-1185">Reference proteome</keyword>
<evidence type="ECO:0000313" key="4">
    <source>
        <dbReference type="EMBL" id="KAG7530619.1"/>
    </source>
</evidence>
<evidence type="ECO:0000256" key="3">
    <source>
        <dbReference type="SAM" id="SignalP"/>
    </source>
</evidence>
<dbReference type="Proteomes" id="UP000812966">
    <property type="component" value="Unassembled WGS sequence"/>
</dbReference>
<accession>A0A8K0NPF7</accession>
<keyword evidence="2" id="KW-0472">Membrane</keyword>
<feature type="compositionally biased region" description="Polar residues" evidence="1">
    <location>
        <begin position="88"/>
        <end position="106"/>
    </location>
</feature>
<feature type="compositionally biased region" description="Polar residues" evidence="1">
    <location>
        <begin position="131"/>
        <end position="140"/>
    </location>
</feature>
<protein>
    <submittedName>
        <fullName evidence="4">Uncharacterized protein</fullName>
    </submittedName>
</protein>
<sequence length="151" mass="17323">MSSILFKRPSMLALAGVVTLMSLIPTAEAQYRRPYGYYNRRRGGWRNIYLLAIILPIVFFALILLFWMFVFRKLLARRRQRQADVLPSHTSSTMYPQTGEYSNPYTGGNAGYDNNTYNYGQQQTTQYPQQAHVSTGQQQYAPPPGKPPQGY</sequence>
<feature type="compositionally biased region" description="Pro residues" evidence="1">
    <location>
        <begin position="141"/>
        <end position="151"/>
    </location>
</feature>
<keyword evidence="3" id="KW-0732">Signal</keyword>
<feature type="compositionally biased region" description="Low complexity" evidence="1">
    <location>
        <begin position="114"/>
        <end position="130"/>
    </location>
</feature>
<name>A0A8K0NPF7_9TREE</name>
<keyword evidence="2" id="KW-0812">Transmembrane</keyword>
<keyword evidence="2" id="KW-1133">Transmembrane helix</keyword>
<evidence type="ECO:0000256" key="1">
    <source>
        <dbReference type="SAM" id="MobiDB-lite"/>
    </source>
</evidence>
<organism evidence="4 5">
    <name type="scientific">Filobasidium floriforme</name>
    <dbReference type="NCBI Taxonomy" id="5210"/>
    <lineage>
        <taxon>Eukaryota</taxon>
        <taxon>Fungi</taxon>
        <taxon>Dikarya</taxon>
        <taxon>Basidiomycota</taxon>
        <taxon>Agaricomycotina</taxon>
        <taxon>Tremellomycetes</taxon>
        <taxon>Filobasidiales</taxon>
        <taxon>Filobasidiaceae</taxon>
        <taxon>Filobasidium</taxon>
    </lineage>
</organism>
<evidence type="ECO:0000313" key="5">
    <source>
        <dbReference type="Proteomes" id="UP000812966"/>
    </source>
</evidence>
<feature type="signal peptide" evidence="3">
    <location>
        <begin position="1"/>
        <end position="29"/>
    </location>
</feature>
<dbReference type="AlphaFoldDB" id="A0A8K0NPF7"/>
<feature type="transmembrane region" description="Helical" evidence="2">
    <location>
        <begin position="48"/>
        <end position="71"/>
    </location>
</feature>
<dbReference type="EMBL" id="JABELV010000113">
    <property type="protein sequence ID" value="KAG7530619.1"/>
    <property type="molecule type" value="Genomic_DNA"/>
</dbReference>